<evidence type="ECO:0000313" key="3">
    <source>
        <dbReference type="Proteomes" id="UP000826254"/>
    </source>
</evidence>
<evidence type="ECO:0000256" key="1">
    <source>
        <dbReference type="SAM" id="MobiDB-lite"/>
    </source>
</evidence>
<feature type="compositionally biased region" description="Basic and acidic residues" evidence="1">
    <location>
        <begin position="127"/>
        <end position="143"/>
    </location>
</feature>
<dbReference type="GeneID" id="67179325"/>
<feature type="region of interest" description="Disordered" evidence="1">
    <location>
        <begin position="127"/>
        <end position="147"/>
    </location>
</feature>
<organism evidence="2 3">
    <name type="scientific">Halobaculum magnesiiphilum</name>
    <dbReference type="NCBI Taxonomy" id="1017351"/>
    <lineage>
        <taxon>Archaea</taxon>
        <taxon>Methanobacteriati</taxon>
        <taxon>Methanobacteriota</taxon>
        <taxon>Stenosarchaea group</taxon>
        <taxon>Halobacteria</taxon>
        <taxon>Halobacteriales</taxon>
        <taxon>Haloferacaceae</taxon>
        <taxon>Halobaculum</taxon>
    </lineage>
</organism>
<dbReference type="KEGG" id="hmp:K6T50_14245"/>
<name>A0A8T8WC31_9EURY</name>
<dbReference type="InterPro" id="IPR007362">
    <property type="entry name" value="DUF429"/>
</dbReference>
<proteinExistence type="predicted"/>
<gene>
    <name evidence="2" type="ORF">K6T50_14245</name>
</gene>
<accession>A0A8T8WC31</accession>
<keyword evidence="3" id="KW-1185">Reference proteome</keyword>
<protein>
    <submittedName>
        <fullName evidence="2">DUF429 domain-containing protein</fullName>
    </submittedName>
</protein>
<dbReference type="AlphaFoldDB" id="A0A8T8WC31"/>
<evidence type="ECO:0000313" key="2">
    <source>
        <dbReference type="EMBL" id="QZP37417.1"/>
    </source>
</evidence>
<dbReference type="Proteomes" id="UP000826254">
    <property type="component" value="Chromosome"/>
</dbReference>
<dbReference type="RefSeq" id="WP_222607226.1">
    <property type="nucleotide sequence ID" value="NZ_CP081958.1"/>
</dbReference>
<sequence>MSRIPEPNAVYGVDLSAAATRAGADTWVARCVVDGDALVVAELASAAEFLDLDSTAREDVLPALATHLGGVDGPAVVGIDVPFSLPAWVLGDRTWREFVAATPEEWGILDGVEDPRDLYDAVHDAADPEAGRPLRRATDDAHGGQEPAGFRIKTQTYYGISVVLRRLIEREGVCVPPTLPPAEVGSEPDSPPRLAVLETYPASVFDRLDGVDRTGYKGSQRRHVEARRRNAAALIDAGVRFRDETVPDDATRDCAVATDDALDAVAAAYAAARNYRTAVDPDAERVDRDRREARIYA</sequence>
<dbReference type="EMBL" id="CP081958">
    <property type="protein sequence ID" value="QZP37417.1"/>
    <property type="molecule type" value="Genomic_DNA"/>
</dbReference>
<dbReference type="Pfam" id="PF04250">
    <property type="entry name" value="DUF429"/>
    <property type="match status" value="1"/>
</dbReference>
<reference evidence="2 3" key="1">
    <citation type="journal article" date="2021" name="Int. J. Syst. Evol. Microbiol.">
        <title>Halobaculum halophilum sp. nov. and Halobaculum salinum sp. nov., isolated from salt lake and saline soil.</title>
        <authorList>
            <person name="Cui H.L."/>
            <person name="Shi X.W."/>
            <person name="Yin X.M."/>
            <person name="Yang X.Y."/>
            <person name="Hou J."/>
            <person name="Zhu L."/>
        </authorList>
    </citation>
    <scope>NUCLEOTIDE SEQUENCE [LARGE SCALE GENOMIC DNA]</scope>
    <source>
        <strain evidence="2 3">NBRC 109044</strain>
    </source>
</reference>